<dbReference type="Proteomes" id="UP000228909">
    <property type="component" value="Unassembled WGS sequence"/>
</dbReference>
<name>A0A2H0TJF9_9BACT</name>
<dbReference type="EMBL" id="PFCK01000033">
    <property type="protein sequence ID" value="PIR71683.1"/>
    <property type="molecule type" value="Genomic_DNA"/>
</dbReference>
<dbReference type="InterPro" id="IPR037914">
    <property type="entry name" value="SpoVT-AbrB_sf"/>
</dbReference>
<organism evidence="1 2">
    <name type="scientific">Candidatus Nealsonbacteria bacterium CG10_big_fil_rev_8_21_14_0_10_37_25</name>
    <dbReference type="NCBI Taxonomy" id="1974711"/>
    <lineage>
        <taxon>Bacteria</taxon>
        <taxon>Candidatus Nealsoniibacteriota</taxon>
    </lineage>
</organism>
<comment type="caution">
    <text evidence="1">The sequence shown here is derived from an EMBL/GenBank/DDBJ whole genome shotgun (WGS) entry which is preliminary data.</text>
</comment>
<evidence type="ECO:0000313" key="1">
    <source>
        <dbReference type="EMBL" id="PIR71683.1"/>
    </source>
</evidence>
<dbReference type="AlphaFoldDB" id="A0A2H0TJF9"/>
<accession>A0A2H0TJF9</accession>
<reference evidence="2" key="1">
    <citation type="submission" date="2017-09" db="EMBL/GenBank/DDBJ databases">
        <title>Depth-based differentiation of microbial function through sediment-hosted aquifers and enrichment of novel symbionts in the deep terrestrial subsurface.</title>
        <authorList>
            <person name="Probst A.J."/>
            <person name="Ladd B."/>
            <person name="Jarett J.K."/>
            <person name="Geller-Mcgrath D.E."/>
            <person name="Sieber C.M.K."/>
            <person name="Emerson J.B."/>
            <person name="Anantharaman K."/>
            <person name="Thomas B.C."/>
            <person name="Malmstrom R."/>
            <person name="Stieglmeier M."/>
            <person name="Klingl A."/>
            <person name="Woyke T."/>
            <person name="Ryan C.M."/>
            <person name="Banfield J.F."/>
        </authorList>
    </citation>
    <scope>NUCLEOTIDE SEQUENCE [LARGE SCALE GENOMIC DNA]</scope>
</reference>
<protein>
    <recommendedName>
        <fullName evidence="3">SpoVT-AbrB domain-containing protein</fullName>
    </recommendedName>
</protein>
<evidence type="ECO:0000313" key="2">
    <source>
        <dbReference type="Proteomes" id="UP000228909"/>
    </source>
</evidence>
<proteinExistence type="predicted"/>
<sequence length="80" mass="9192">MVAQITKVKNGNITLPKEFRKAWKGAEVFISGEKDTILIKRVKALSFSQMLREFRKIGKKITKKDVEEAISWAKRKAAEK</sequence>
<evidence type="ECO:0008006" key="3">
    <source>
        <dbReference type="Google" id="ProtNLM"/>
    </source>
</evidence>
<gene>
    <name evidence="1" type="ORF">COU43_01190</name>
</gene>
<dbReference type="SUPFAM" id="SSF89447">
    <property type="entry name" value="AbrB/MazE/MraZ-like"/>
    <property type="match status" value="1"/>
</dbReference>